<dbReference type="EC" id="2.7.7.65" evidence="1"/>
<feature type="region of interest" description="Disordered" evidence="3">
    <location>
        <begin position="1"/>
        <end position="36"/>
    </location>
</feature>
<dbReference type="PROSITE" id="PS50887">
    <property type="entry name" value="GGDEF"/>
    <property type="match status" value="1"/>
</dbReference>
<feature type="compositionally biased region" description="Polar residues" evidence="3">
    <location>
        <begin position="1"/>
        <end position="24"/>
    </location>
</feature>
<dbReference type="SUPFAM" id="SSF109604">
    <property type="entry name" value="HD-domain/PDEase-like"/>
    <property type="match status" value="1"/>
</dbReference>
<evidence type="ECO:0000259" key="6">
    <source>
        <dbReference type="PROSITE" id="PS50887"/>
    </source>
</evidence>
<dbReference type="SMART" id="SM00471">
    <property type="entry name" value="HDc"/>
    <property type="match status" value="1"/>
</dbReference>
<dbReference type="GO" id="GO:1902201">
    <property type="term" value="P:negative regulation of bacterial-type flagellum-dependent cell motility"/>
    <property type="evidence" value="ECO:0007669"/>
    <property type="project" value="TreeGrafter"/>
</dbReference>
<dbReference type="InterPro" id="IPR037522">
    <property type="entry name" value="HD_GYP_dom"/>
</dbReference>
<dbReference type="SUPFAM" id="SSF55785">
    <property type="entry name" value="PYP-like sensor domain (PAS domain)"/>
    <property type="match status" value="1"/>
</dbReference>
<evidence type="ECO:0000313" key="9">
    <source>
        <dbReference type="Proteomes" id="UP000318017"/>
    </source>
</evidence>
<dbReference type="InterPro" id="IPR035965">
    <property type="entry name" value="PAS-like_dom_sf"/>
</dbReference>
<dbReference type="InterPro" id="IPR029787">
    <property type="entry name" value="Nucleotide_cyclase"/>
</dbReference>
<dbReference type="FunFam" id="3.30.70.270:FF:000001">
    <property type="entry name" value="Diguanylate cyclase domain protein"/>
    <property type="match status" value="1"/>
</dbReference>
<dbReference type="SUPFAM" id="SSF55073">
    <property type="entry name" value="Nucleotide cyclase"/>
    <property type="match status" value="1"/>
</dbReference>
<dbReference type="CDD" id="cd01949">
    <property type="entry name" value="GGDEF"/>
    <property type="match status" value="1"/>
</dbReference>
<dbReference type="InterPro" id="IPR000160">
    <property type="entry name" value="GGDEF_dom"/>
</dbReference>
<dbReference type="GO" id="GO:0005886">
    <property type="term" value="C:plasma membrane"/>
    <property type="evidence" value="ECO:0007669"/>
    <property type="project" value="TreeGrafter"/>
</dbReference>
<dbReference type="CDD" id="cd00130">
    <property type="entry name" value="PAS"/>
    <property type="match status" value="1"/>
</dbReference>
<keyword evidence="8" id="KW-0808">Transferase</keyword>
<proteinExistence type="predicted"/>
<evidence type="ECO:0000259" key="4">
    <source>
        <dbReference type="PROSITE" id="PS50112"/>
    </source>
</evidence>
<dbReference type="OrthoDB" id="9759601at2"/>
<gene>
    <name evidence="8" type="primary">ydaM</name>
    <name evidence="8" type="ORF">Q31a_58250</name>
</gene>
<evidence type="ECO:0000259" key="5">
    <source>
        <dbReference type="PROSITE" id="PS50113"/>
    </source>
</evidence>
<dbReference type="PROSITE" id="PS50113">
    <property type="entry name" value="PAC"/>
    <property type="match status" value="1"/>
</dbReference>
<evidence type="ECO:0000256" key="2">
    <source>
        <dbReference type="ARBA" id="ARBA00034247"/>
    </source>
</evidence>
<sequence>MAAQPNVSPSNQAQGATTPEVSPTSDAAASARGSVSGVGNTVLQTAEQIEHKLQMESRRQVLAAQQSSGLDQLVRARLGIYSGLFFALRAKHPPTAAHGLRVAMGCSKWAGWRGMSEDERGLLEVAALLHDVGKIGVPDSVLQKPTQLDGREQMMMEMNYGTAAEMLRGAGGGERLISLVRDARGEYANAHGEVSDYSLGARMLSIVDAFDSMTAEQVFRRPLSRERAVDELFGHAGTQFDPELVKEFSKLIDEVRPDLEAAVANRWLNELAPDPTPGFWESEVPVSCGAMQTLVDTLFHRRMLDSLIDAAVYLDADGQVLIWNRAAERITGRQASSLIQHQWSRELMGLHEADGKELGNEDCPLVQMLSANVVVTKRLQIKHTDGRAVQVQFTALPVFAAGKQYAGAILVARDTSTQANLEQRVESLETIATSDALTGVSNRAALDTELPKFVEEHLGTGQSGSLMICDIDHFKKINDTFGHQAGDEALVTFAGVLREGAREGDMVARFGGEEFILLCAACNISTATHRAEEIRRAVGRTPIASLKNTSVTASFGVTEIQPGDCPSTLLARADRALLSAKESGRNRVVQLGAGQGNEAGTAATESPAEKPKKRPWWHIFRPQRLPPLLETSLLASVPYEIAVQKLSGFVHDHQAEIIKSDGTLLCLKIDGQNLADKRRSTERTSTLLLNLTVVAVQFRTSRNNTYQSRTRLDVIILPYRPRDRRAPNLESQATRLLASFNSYLVAQVIDDSVRENIFESR</sequence>
<dbReference type="GO" id="GO:0052621">
    <property type="term" value="F:diguanylate cyclase activity"/>
    <property type="evidence" value="ECO:0007669"/>
    <property type="project" value="UniProtKB-EC"/>
</dbReference>
<dbReference type="RefSeq" id="WP_145084830.1">
    <property type="nucleotide sequence ID" value="NZ_CP036298.1"/>
</dbReference>
<dbReference type="InterPro" id="IPR000014">
    <property type="entry name" value="PAS"/>
</dbReference>
<comment type="catalytic activity">
    <reaction evidence="2">
        <text>2 GTP = 3',3'-c-di-GMP + 2 diphosphate</text>
        <dbReference type="Rhea" id="RHEA:24898"/>
        <dbReference type="ChEBI" id="CHEBI:33019"/>
        <dbReference type="ChEBI" id="CHEBI:37565"/>
        <dbReference type="ChEBI" id="CHEBI:58805"/>
        <dbReference type="EC" id="2.7.7.65"/>
    </reaction>
</comment>
<feature type="region of interest" description="Disordered" evidence="3">
    <location>
        <begin position="592"/>
        <end position="613"/>
    </location>
</feature>
<feature type="domain" description="GGDEF" evidence="6">
    <location>
        <begin position="462"/>
        <end position="593"/>
    </location>
</feature>
<dbReference type="AlphaFoldDB" id="A0A518GFQ9"/>
<dbReference type="Gene3D" id="3.30.70.270">
    <property type="match status" value="1"/>
</dbReference>
<feature type="domain" description="HD-GYP" evidence="7">
    <location>
        <begin position="73"/>
        <end position="264"/>
    </location>
</feature>
<reference evidence="8 9" key="1">
    <citation type="submission" date="2019-02" db="EMBL/GenBank/DDBJ databases">
        <title>Deep-cultivation of Planctomycetes and their phenomic and genomic characterization uncovers novel biology.</title>
        <authorList>
            <person name="Wiegand S."/>
            <person name="Jogler M."/>
            <person name="Boedeker C."/>
            <person name="Pinto D."/>
            <person name="Vollmers J."/>
            <person name="Rivas-Marin E."/>
            <person name="Kohn T."/>
            <person name="Peeters S.H."/>
            <person name="Heuer A."/>
            <person name="Rast P."/>
            <person name="Oberbeckmann S."/>
            <person name="Bunk B."/>
            <person name="Jeske O."/>
            <person name="Meyerdierks A."/>
            <person name="Storesund J.E."/>
            <person name="Kallscheuer N."/>
            <person name="Luecker S."/>
            <person name="Lage O.M."/>
            <person name="Pohl T."/>
            <person name="Merkel B.J."/>
            <person name="Hornburger P."/>
            <person name="Mueller R.-W."/>
            <person name="Bruemmer F."/>
            <person name="Labrenz M."/>
            <person name="Spormann A.M."/>
            <person name="Op den Camp H."/>
            <person name="Overmann J."/>
            <person name="Amann R."/>
            <person name="Jetten M.S.M."/>
            <person name="Mascher T."/>
            <person name="Medema M.H."/>
            <person name="Devos D.P."/>
            <person name="Kaster A.-K."/>
            <person name="Ovreas L."/>
            <person name="Rohde M."/>
            <person name="Galperin M.Y."/>
            <person name="Jogler C."/>
        </authorList>
    </citation>
    <scope>NUCLEOTIDE SEQUENCE [LARGE SCALE GENOMIC DNA]</scope>
    <source>
        <strain evidence="8 9">Q31a</strain>
    </source>
</reference>
<dbReference type="PROSITE" id="PS51832">
    <property type="entry name" value="HD_GYP"/>
    <property type="match status" value="1"/>
</dbReference>
<feature type="domain" description="PAC" evidence="5">
    <location>
        <begin position="375"/>
        <end position="427"/>
    </location>
</feature>
<feature type="compositionally biased region" description="Low complexity" evidence="3">
    <location>
        <begin position="25"/>
        <end position="36"/>
    </location>
</feature>
<dbReference type="GO" id="GO:0006355">
    <property type="term" value="P:regulation of DNA-templated transcription"/>
    <property type="evidence" value="ECO:0007669"/>
    <property type="project" value="InterPro"/>
</dbReference>
<keyword evidence="8" id="KW-0548">Nucleotidyltransferase</keyword>
<dbReference type="PANTHER" id="PTHR45138:SF9">
    <property type="entry name" value="DIGUANYLATE CYCLASE DGCM-RELATED"/>
    <property type="match status" value="1"/>
</dbReference>
<dbReference type="KEGG" id="ahel:Q31a_58250"/>
<dbReference type="NCBIfam" id="TIGR00254">
    <property type="entry name" value="GGDEF"/>
    <property type="match status" value="1"/>
</dbReference>
<dbReference type="EMBL" id="CP036298">
    <property type="protein sequence ID" value="QDV27436.1"/>
    <property type="molecule type" value="Genomic_DNA"/>
</dbReference>
<organism evidence="8 9">
    <name type="scientific">Aureliella helgolandensis</name>
    <dbReference type="NCBI Taxonomy" id="2527968"/>
    <lineage>
        <taxon>Bacteria</taxon>
        <taxon>Pseudomonadati</taxon>
        <taxon>Planctomycetota</taxon>
        <taxon>Planctomycetia</taxon>
        <taxon>Pirellulales</taxon>
        <taxon>Pirellulaceae</taxon>
        <taxon>Aureliella</taxon>
    </lineage>
</organism>
<dbReference type="InterPro" id="IPR003607">
    <property type="entry name" value="HD/PDEase_dom"/>
</dbReference>
<dbReference type="PANTHER" id="PTHR45138">
    <property type="entry name" value="REGULATORY COMPONENTS OF SENSORY TRANSDUCTION SYSTEM"/>
    <property type="match status" value="1"/>
</dbReference>
<dbReference type="SMART" id="SM00267">
    <property type="entry name" value="GGDEF"/>
    <property type="match status" value="1"/>
</dbReference>
<protein>
    <recommendedName>
        <fullName evidence="1">diguanylate cyclase</fullName>
        <ecNumber evidence="1">2.7.7.65</ecNumber>
    </recommendedName>
</protein>
<evidence type="ECO:0000256" key="3">
    <source>
        <dbReference type="SAM" id="MobiDB-lite"/>
    </source>
</evidence>
<dbReference type="InterPro" id="IPR013767">
    <property type="entry name" value="PAS_fold"/>
</dbReference>
<dbReference type="Gene3D" id="3.30.450.20">
    <property type="entry name" value="PAS domain"/>
    <property type="match status" value="1"/>
</dbReference>
<dbReference type="PROSITE" id="PS50112">
    <property type="entry name" value="PAS"/>
    <property type="match status" value="1"/>
</dbReference>
<name>A0A518GFQ9_9BACT</name>
<dbReference type="Pfam" id="PF00989">
    <property type="entry name" value="PAS"/>
    <property type="match status" value="1"/>
</dbReference>
<dbReference type="InterPro" id="IPR000700">
    <property type="entry name" value="PAS-assoc_C"/>
</dbReference>
<dbReference type="CDD" id="cd00077">
    <property type="entry name" value="HDc"/>
    <property type="match status" value="1"/>
</dbReference>
<dbReference type="NCBIfam" id="TIGR00229">
    <property type="entry name" value="sensory_box"/>
    <property type="match status" value="1"/>
</dbReference>
<dbReference type="InterPro" id="IPR050469">
    <property type="entry name" value="Diguanylate_Cyclase"/>
</dbReference>
<dbReference type="SMART" id="SM00091">
    <property type="entry name" value="PAS"/>
    <property type="match status" value="1"/>
</dbReference>
<dbReference type="Gene3D" id="1.10.3210.10">
    <property type="entry name" value="Hypothetical protein af1432"/>
    <property type="match status" value="1"/>
</dbReference>
<keyword evidence="9" id="KW-1185">Reference proteome</keyword>
<dbReference type="Proteomes" id="UP000318017">
    <property type="component" value="Chromosome"/>
</dbReference>
<evidence type="ECO:0000313" key="8">
    <source>
        <dbReference type="EMBL" id="QDV27436.1"/>
    </source>
</evidence>
<dbReference type="GO" id="GO:0043709">
    <property type="term" value="P:cell adhesion involved in single-species biofilm formation"/>
    <property type="evidence" value="ECO:0007669"/>
    <property type="project" value="TreeGrafter"/>
</dbReference>
<accession>A0A518GFQ9</accession>
<evidence type="ECO:0000256" key="1">
    <source>
        <dbReference type="ARBA" id="ARBA00012528"/>
    </source>
</evidence>
<feature type="domain" description="PAS" evidence="4">
    <location>
        <begin position="296"/>
        <end position="339"/>
    </location>
</feature>
<dbReference type="InterPro" id="IPR043128">
    <property type="entry name" value="Rev_trsase/Diguanyl_cyclase"/>
</dbReference>
<evidence type="ECO:0000259" key="7">
    <source>
        <dbReference type="PROSITE" id="PS51832"/>
    </source>
</evidence>
<dbReference type="Pfam" id="PF13487">
    <property type="entry name" value="HD_5"/>
    <property type="match status" value="1"/>
</dbReference>
<dbReference type="Pfam" id="PF00990">
    <property type="entry name" value="GGDEF"/>
    <property type="match status" value="1"/>
</dbReference>